<evidence type="ECO:0000256" key="2">
    <source>
        <dbReference type="ARBA" id="ARBA00022814"/>
    </source>
</evidence>
<dbReference type="NCBIfam" id="TIGR01951">
    <property type="entry name" value="nusB"/>
    <property type="match status" value="1"/>
</dbReference>
<reference evidence="9" key="1">
    <citation type="submission" date="2015-07" db="EMBL/GenBank/DDBJ databases">
        <title>Draft genome sequence of Acetobacterium bakii DSM 8293, a potential psychrophilic chemical producer through syngas fermentation.</title>
        <authorList>
            <person name="Song Y."/>
            <person name="Hwang S."/>
            <person name="Cho B.-K."/>
        </authorList>
    </citation>
    <scope>NUCLEOTIDE SEQUENCE [LARGE SCALE GENOMIC DNA]</scope>
    <source>
        <strain evidence="9">DSM 8239</strain>
    </source>
</reference>
<dbReference type="Proteomes" id="UP000036873">
    <property type="component" value="Unassembled WGS sequence"/>
</dbReference>
<accession>A0A0L6U4Y3</accession>
<dbReference type="GO" id="GO:0003723">
    <property type="term" value="F:RNA binding"/>
    <property type="evidence" value="ECO:0007669"/>
    <property type="project" value="UniProtKB-UniRule"/>
</dbReference>
<dbReference type="PANTHER" id="PTHR11078:SF3">
    <property type="entry name" value="ANTITERMINATION NUSB DOMAIN-CONTAINING PROTEIN"/>
    <property type="match status" value="1"/>
</dbReference>
<dbReference type="AlphaFoldDB" id="A0A0L6U4Y3"/>
<dbReference type="Pfam" id="PF01029">
    <property type="entry name" value="NusB"/>
    <property type="match status" value="1"/>
</dbReference>
<dbReference type="HAMAP" id="MF_00073">
    <property type="entry name" value="NusB"/>
    <property type="match status" value="1"/>
</dbReference>
<dbReference type="OrthoDB" id="9811381at2"/>
<dbReference type="GO" id="GO:0005829">
    <property type="term" value="C:cytosol"/>
    <property type="evidence" value="ECO:0007669"/>
    <property type="project" value="TreeGrafter"/>
</dbReference>
<comment type="caution">
    <text evidence="8">The sequence shown here is derived from an EMBL/GenBank/DDBJ whole genome shotgun (WGS) entry which is preliminary data.</text>
</comment>
<evidence type="ECO:0000256" key="1">
    <source>
        <dbReference type="ARBA" id="ARBA00005952"/>
    </source>
</evidence>
<dbReference type="InterPro" id="IPR035926">
    <property type="entry name" value="NusB-like_sf"/>
</dbReference>
<comment type="similarity">
    <text evidence="1 6">Belongs to the NusB family.</text>
</comment>
<keyword evidence="5 6" id="KW-0804">Transcription</keyword>
<keyword evidence="3 6" id="KW-0694">RNA-binding</keyword>
<dbReference type="GO" id="GO:0006353">
    <property type="term" value="P:DNA-templated transcription termination"/>
    <property type="evidence" value="ECO:0007669"/>
    <property type="project" value="UniProtKB-UniRule"/>
</dbReference>
<evidence type="ECO:0000313" key="8">
    <source>
        <dbReference type="EMBL" id="KNZ43594.1"/>
    </source>
</evidence>
<protein>
    <recommendedName>
        <fullName evidence="6">Transcription antitermination protein NusB</fullName>
    </recommendedName>
    <alternativeName>
        <fullName evidence="6">Antitermination factor NusB</fullName>
    </alternativeName>
</protein>
<sequence length="138" mass="15941">MSRKKERESALKGVFQLDFHNESGDFKESVAYFLEDSELDLGYGKTLIETTEEHLSEIDDILNDYLKSTWKIDRIPKIEKSILRLAICELMFMEEKTPFEVVINEAIELTKLYGDEDGKNYVNGILNKIVKDGLNECP</sequence>
<evidence type="ECO:0000256" key="6">
    <source>
        <dbReference type="HAMAP-Rule" id="MF_00073"/>
    </source>
</evidence>
<keyword evidence="2 6" id="KW-0889">Transcription antitermination</keyword>
<keyword evidence="4 6" id="KW-0805">Transcription regulation</keyword>
<feature type="domain" description="NusB/RsmB/TIM44" evidence="7">
    <location>
        <begin position="5"/>
        <end position="131"/>
    </location>
</feature>
<dbReference type="GO" id="GO:0031564">
    <property type="term" value="P:transcription antitermination"/>
    <property type="evidence" value="ECO:0007669"/>
    <property type="project" value="UniProtKB-KW"/>
</dbReference>
<comment type="function">
    <text evidence="6">Involved in transcription antitermination. Required for transcription of ribosomal RNA (rRNA) genes. Binds specifically to the boxA antiterminator sequence of the ribosomal RNA (rrn) operons.</text>
</comment>
<evidence type="ECO:0000256" key="5">
    <source>
        <dbReference type="ARBA" id="ARBA00023163"/>
    </source>
</evidence>
<evidence type="ECO:0000313" key="9">
    <source>
        <dbReference type="Proteomes" id="UP000036873"/>
    </source>
</evidence>
<keyword evidence="9" id="KW-1185">Reference proteome</keyword>
<dbReference type="RefSeq" id="WP_050738317.1">
    <property type="nucleotide sequence ID" value="NZ_LGYO01000001.1"/>
</dbReference>
<dbReference type="InterPro" id="IPR006027">
    <property type="entry name" value="NusB_RsmB_TIM44"/>
</dbReference>
<dbReference type="EMBL" id="LGYO01000001">
    <property type="protein sequence ID" value="KNZ43594.1"/>
    <property type="molecule type" value="Genomic_DNA"/>
</dbReference>
<gene>
    <name evidence="6" type="primary">nusB</name>
    <name evidence="8" type="ORF">AKG39_00070</name>
</gene>
<evidence type="ECO:0000259" key="7">
    <source>
        <dbReference type="Pfam" id="PF01029"/>
    </source>
</evidence>
<proteinExistence type="inferred from homology"/>
<dbReference type="PANTHER" id="PTHR11078">
    <property type="entry name" value="N UTILIZATION SUBSTANCE PROTEIN B-RELATED"/>
    <property type="match status" value="1"/>
</dbReference>
<dbReference type="InterPro" id="IPR011605">
    <property type="entry name" value="NusB_fam"/>
</dbReference>
<dbReference type="Gene3D" id="1.10.940.10">
    <property type="entry name" value="NusB-like"/>
    <property type="match status" value="1"/>
</dbReference>
<evidence type="ECO:0000256" key="4">
    <source>
        <dbReference type="ARBA" id="ARBA00023015"/>
    </source>
</evidence>
<evidence type="ECO:0000256" key="3">
    <source>
        <dbReference type="ARBA" id="ARBA00022884"/>
    </source>
</evidence>
<name>A0A0L6U4Y3_9FIRM</name>
<dbReference type="STRING" id="52689.AKG39_00070"/>
<organism evidence="8 9">
    <name type="scientific">Acetobacterium bakii</name>
    <dbReference type="NCBI Taxonomy" id="52689"/>
    <lineage>
        <taxon>Bacteria</taxon>
        <taxon>Bacillati</taxon>
        <taxon>Bacillota</taxon>
        <taxon>Clostridia</taxon>
        <taxon>Eubacteriales</taxon>
        <taxon>Eubacteriaceae</taxon>
        <taxon>Acetobacterium</taxon>
    </lineage>
</organism>
<dbReference type="SUPFAM" id="SSF48013">
    <property type="entry name" value="NusB-like"/>
    <property type="match status" value="1"/>
</dbReference>